<feature type="region of interest" description="Disordered" evidence="2">
    <location>
        <begin position="211"/>
        <end position="334"/>
    </location>
</feature>
<name>A0A7S4G7X2_9EUGL</name>
<evidence type="ECO:0000256" key="2">
    <source>
        <dbReference type="SAM" id="MobiDB-lite"/>
    </source>
</evidence>
<evidence type="ECO:0000256" key="1">
    <source>
        <dbReference type="SAM" id="Coils"/>
    </source>
</evidence>
<feature type="compositionally biased region" description="Low complexity" evidence="2">
    <location>
        <begin position="297"/>
        <end position="321"/>
    </location>
</feature>
<dbReference type="AlphaFoldDB" id="A0A7S4G7X2"/>
<reference evidence="3" key="1">
    <citation type="submission" date="2021-01" db="EMBL/GenBank/DDBJ databases">
        <authorList>
            <person name="Corre E."/>
            <person name="Pelletier E."/>
            <person name="Niang G."/>
            <person name="Scheremetjew M."/>
            <person name="Finn R."/>
            <person name="Kale V."/>
            <person name="Holt S."/>
            <person name="Cochrane G."/>
            <person name="Meng A."/>
            <person name="Brown T."/>
            <person name="Cohen L."/>
        </authorList>
    </citation>
    <scope>NUCLEOTIDE SEQUENCE</scope>
    <source>
        <strain evidence="3">CCMP1594</strain>
    </source>
</reference>
<accession>A0A7S4G7X2</accession>
<feature type="coiled-coil region" evidence="1">
    <location>
        <begin position="427"/>
        <end position="461"/>
    </location>
</feature>
<feature type="region of interest" description="Disordered" evidence="2">
    <location>
        <begin position="132"/>
        <end position="151"/>
    </location>
</feature>
<evidence type="ECO:0000313" key="3">
    <source>
        <dbReference type="EMBL" id="CAE0827956.1"/>
    </source>
</evidence>
<feature type="compositionally biased region" description="Pro residues" evidence="2">
    <location>
        <begin position="136"/>
        <end position="146"/>
    </location>
</feature>
<proteinExistence type="predicted"/>
<protein>
    <submittedName>
        <fullName evidence="3">Uncharacterized protein</fullName>
    </submittedName>
</protein>
<dbReference type="EMBL" id="HBJA01113640">
    <property type="protein sequence ID" value="CAE0827956.1"/>
    <property type="molecule type" value="Transcribed_RNA"/>
</dbReference>
<keyword evidence="1" id="KW-0175">Coiled coil</keyword>
<sequence length="464" mass="50853">MSLVPTPHQQRPPRRDSRLWKMISFFTGKQAKDHQEEPMPSRALMPREQVASKVQFFESAEDESDRIFAEVDAHSDDRMLGSPRLSLAQARERRKSNKVHLTENISQVQSMIVQIQGANASALHGKRQSSRFMEPQMPPMPSPQTPAAPTSMMSQAPLMVHGETPMLVDSKPPVDGTTQIFEPAHCQQSLAHVATNGEDGSELQEDPMQLDLSAKKGTEEDEAIKPPPPEDHDRPSKAPKLAPHTSAAEARLRNHPSRPGDIGNSAARMPLSFKPSASCPTRKPAPKAPPKPAWRVGRLSSGRCSSSGSTSSASRSALTASPPLNGSGSPMKCLKRKRLSGDGIAPSAANVAQPTHSNICQRKENMVPAKRLKARESMATQLKPKPKIDPSHWSRRLTTATTKHTVPKAPLRTATTNKDEASLVQQLKDARAQNAVLHQQLIAMKAKQESLQKELQFYKRKAAI</sequence>
<organism evidence="3">
    <name type="scientific">Eutreptiella gymnastica</name>
    <dbReference type="NCBI Taxonomy" id="73025"/>
    <lineage>
        <taxon>Eukaryota</taxon>
        <taxon>Discoba</taxon>
        <taxon>Euglenozoa</taxon>
        <taxon>Euglenida</taxon>
        <taxon>Spirocuta</taxon>
        <taxon>Euglenophyceae</taxon>
        <taxon>Eutreptiales</taxon>
        <taxon>Eutreptiaceae</taxon>
        <taxon>Eutreptiella</taxon>
    </lineage>
</organism>
<gene>
    <name evidence="3" type="ORF">EGYM00163_LOCUS39218</name>
</gene>